<dbReference type="PANTHER" id="PTHR10229:SF4">
    <property type="entry name" value="GTPASE HFLX"/>
    <property type="match status" value="1"/>
</dbReference>
<proteinExistence type="inferred from homology"/>
<evidence type="ECO:0000313" key="8">
    <source>
        <dbReference type="EMBL" id="MCM2437654.1"/>
    </source>
</evidence>
<dbReference type="HAMAP" id="MF_00900">
    <property type="entry name" value="GTPase_HflX"/>
    <property type="match status" value="1"/>
</dbReference>
<dbReference type="InterPro" id="IPR032305">
    <property type="entry name" value="GTP-bd_M"/>
</dbReference>
<evidence type="ECO:0000256" key="2">
    <source>
        <dbReference type="ARBA" id="ARBA00022741"/>
    </source>
</evidence>
<dbReference type="Gene3D" id="6.10.250.2860">
    <property type="match status" value="1"/>
</dbReference>
<evidence type="ECO:0000256" key="6">
    <source>
        <dbReference type="SAM" id="Coils"/>
    </source>
</evidence>
<keyword evidence="9" id="KW-1185">Reference proteome</keyword>
<comment type="function">
    <text evidence="5">GTPase that associates with the 50S ribosomal subunit and may have a role during protein synthesis or ribosome biogenesis.</text>
</comment>
<evidence type="ECO:0000256" key="5">
    <source>
        <dbReference type="HAMAP-Rule" id="MF_00900"/>
    </source>
</evidence>
<evidence type="ECO:0000256" key="4">
    <source>
        <dbReference type="ARBA" id="ARBA00023134"/>
    </source>
</evidence>
<dbReference type="CDD" id="cd01878">
    <property type="entry name" value="HflX"/>
    <property type="match status" value="1"/>
</dbReference>
<comment type="similarity">
    <text evidence="5">Belongs to the TRAFAC class OBG-HflX-like GTPase superfamily. HflX GTPase family.</text>
</comment>
<dbReference type="InterPro" id="IPR042108">
    <property type="entry name" value="GTPase_HflX_N_sf"/>
</dbReference>
<dbReference type="PANTHER" id="PTHR10229">
    <property type="entry name" value="GTP-BINDING PROTEIN HFLX"/>
    <property type="match status" value="1"/>
</dbReference>
<dbReference type="InterPro" id="IPR006073">
    <property type="entry name" value="GTP-bd"/>
</dbReference>
<evidence type="ECO:0000259" key="7">
    <source>
        <dbReference type="PROSITE" id="PS51705"/>
    </source>
</evidence>
<comment type="subcellular location">
    <subcellularLocation>
        <location evidence="5">Cytoplasm</location>
    </subcellularLocation>
    <text evidence="5">May associate with membranes.</text>
</comment>
<keyword evidence="1" id="KW-0479">Metal-binding</keyword>
<dbReference type="InterPro" id="IPR027417">
    <property type="entry name" value="P-loop_NTPase"/>
</dbReference>
<dbReference type="Gene3D" id="3.40.50.300">
    <property type="entry name" value="P-loop containing nucleotide triphosphate hydrolases"/>
    <property type="match status" value="1"/>
</dbReference>
<keyword evidence="4 5" id="KW-0342">GTP-binding</keyword>
<dbReference type="Proteomes" id="UP001057481">
    <property type="component" value="Unassembled WGS sequence"/>
</dbReference>
<dbReference type="PIRSF" id="PIRSF006809">
    <property type="entry name" value="GTP-binding_hflX_prd"/>
    <property type="match status" value="1"/>
</dbReference>
<dbReference type="InterPro" id="IPR030394">
    <property type="entry name" value="G_HFLX_dom"/>
</dbReference>
<dbReference type="InterPro" id="IPR025121">
    <property type="entry name" value="GTPase_HflX_N"/>
</dbReference>
<dbReference type="Pfam" id="PF13167">
    <property type="entry name" value="GTP-bdg_N"/>
    <property type="match status" value="1"/>
</dbReference>
<protein>
    <recommendedName>
        <fullName evidence="5">GTPase HflX</fullName>
    </recommendedName>
    <alternativeName>
        <fullName evidence="5">GTP-binding protein HflX</fullName>
    </alternativeName>
</protein>
<feature type="domain" description="Hflx-type G" evidence="7">
    <location>
        <begin position="200"/>
        <end position="370"/>
    </location>
</feature>
<comment type="subunit">
    <text evidence="5">Monomer. Associates with the 50S ribosomal subunit.</text>
</comment>
<dbReference type="Pfam" id="PF16360">
    <property type="entry name" value="GTP-bdg_M"/>
    <property type="match status" value="1"/>
</dbReference>
<evidence type="ECO:0000256" key="3">
    <source>
        <dbReference type="ARBA" id="ARBA00022842"/>
    </source>
</evidence>
<dbReference type="Gene3D" id="3.40.50.11060">
    <property type="entry name" value="GTPase HflX, N-terminal domain"/>
    <property type="match status" value="1"/>
</dbReference>
<keyword evidence="2 5" id="KW-0547">Nucleotide-binding</keyword>
<dbReference type="EMBL" id="JAGMVS010000066">
    <property type="protein sequence ID" value="MCM2437654.1"/>
    <property type="molecule type" value="Genomic_DNA"/>
</dbReference>
<sequence length="429" mass="47602">METNIQNVILAGLDDGAKRFAYSMEELANLVAANNMTVSAQMTQKLDHPNPATYFGKGKIAELKELVTIHDSHMIVTNDELSPSQIRNIEAETEVKVLDRTGLILDIFASRAQSRAAKLQVEIARLQYQLPRLRTSMNIRLDQQTGAGGGSFTNRGAGETKLELDRRTIEKQIAHLKEELATIEKADTTRRNQRVKAGLPTVALVGYTNSGKSTTMNGLVRLFGQHLDKQVFEKDMLFATLDTSVRVLTLPDQKQFLLSDTVGFVSKLPHNLISAFRQTLAEAAQADLLIQVVDYADPNYQDMMQTTEQTLKAIGVTNIPMIVGYNKADKLLDPIAYPTREGDTLVYSARDEASLMALLAIIKEHIFNDYTTVDLLIPFSDGQIITYLNDNAHVIETNYVAEGTQVKVELTLADASKYAKYQLSSTDKS</sequence>
<dbReference type="PROSITE" id="PS51705">
    <property type="entry name" value="G_HFLX"/>
    <property type="match status" value="1"/>
</dbReference>
<dbReference type="PRINTS" id="PR00326">
    <property type="entry name" value="GTP1OBG"/>
</dbReference>
<keyword evidence="6" id="KW-0175">Coiled coil</keyword>
<name>A0ABT0VIJ3_9LACO</name>
<dbReference type="RefSeq" id="WP_205143350.1">
    <property type="nucleotide sequence ID" value="NZ_JAFBDN010000005.1"/>
</dbReference>
<organism evidence="8 9">
    <name type="scientific">Periweissella beninensis</name>
    <dbReference type="NCBI Taxonomy" id="504936"/>
    <lineage>
        <taxon>Bacteria</taxon>
        <taxon>Bacillati</taxon>
        <taxon>Bacillota</taxon>
        <taxon>Bacilli</taxon>
        <taxon>Lactobacillales</taxon>
        <taxon>Lactobacillaceae</taxon>
        <taxon>Periweissella</taxon>
    </lineage>
</organism>
<gene>
    <name evidence="5 8" type="primary">hflX</name>
    <name evidence="8" type="ORF">KAK10_07000</name>
</gene>
<dbReference type="SUPFAM" id="SSF52540">
    <property type="entry name" value="P-loop containing nucleoside triphosphate hydrolases"/>
    <property type="match status" value="1"/>
</dbReference>
<evidence type="ECO:0000313" key="9">
    <source>
        <dbReference type="Proteomes" id="UP001057481"/>
    </source>
</evidence>
<keyword evidence="5" id="KW-0963">Cytoplasm</keyword>
<feature type="coiled-coil region" evidence="6">
    <location>
        <begin position="159"/>
        <end position="186"/>
    </location>
</feature>
<dbReference type="Pfam" id="PF01926">
    <property type="entry name" value="MMR_HSR1"/>
    <property type="match status" value="1"/>
</dbReference>
<reference evidence="8" key="1">
    <citation type="submission" date="2021-04" db="EMBL/GenBank/DDBJ databases">
        <title>Taxonomic assessment of Weissella genus.</title>
        <authorList>
            <person name="Fanelli F."/>
            <person name="Chieffi D."/>
            <person name="Dell'Aquila A."/>
            <person name="Gyu-Sung C."/>
            <person name="Franz C.M.A.P."/>
            <person name="Fusco V."/>
        </authorList>
    </citation>
    <scope>NUCLEOTIDE SEQUENCE</scope>
    <source>
        <strain evidence="8">LMG 25373</strain>
    </source>
</reference>
<dbReference type="InterPro" id="IPR016496">
    <property type="entry name" value="GTPase_HflX"/>
</dbReference>
<evidence type="ECO:0000256" key="1">
    <source>
        <dbReference type="ARBA" id="ARBA00022723"/>
    </source>
</evidence>
<comment type="caution">
    <text evidence="8">The sequence shown here is derived from an EMBL/GenBank/DDBJ whole genome shotgun (WGS) entry which is preliminary data.</text>
</comment>
<accession>A0ABT0VIJ3</accession>
<dbReference type="NCBIfam" id="TIGR03156">
    <property type="entry name" value="GTP_HflX"/>
    <property type="match status" value="1"/>
</dbReference>
<keyword evidence="3" id="KW-0460">Magnesium</keyword>